<gene>
    <name evidence="2" type="ORF">M407DRAFT_244746</name>
</gene>
<evidence type="ECO:0000313" key="2">
    <source>
        <dbReference type="EMBL" id="KIO23496.1"/>
    </source>
</evidence>
<reference evidence="3" key="2">
    <citation type="submission" date="2015-01" db="EMBL/GenBank/DDBJ databases">
        <title>Evolutionary Origins and Diversification of the Mycorrhizal Mutualists.</title>
        <authorList>
            <consortium name="DOE Joint Genome Institute"/>
            <consortium name="Mycorrhizal Genomics Consortium"/>
            <person name="Kohler A."/>
            <person name="Kuo A."/>
            <person name="Nagy L.G."/>
            <person name="Floudas D."/>
            <person name="Copeland A."/>
            <person name="Barry K.W."/>
            <person name="Cichocki N."/>
            <person name="Veneault-Fourrey C."/>
            <person name="LaButti K."/>
            <person name="Lindquist E.A."/>
            <person name="Lipzen A."/>
            <person name="Lundell T."/>
            <person name="Morin E."/>
            <person name="Murat C."/>
            <person name="Riley R."/>
            <person name="Ohm R."/>
            <person name="Sun H."/>
            <person name="Tunlid A."/>
            <person name="Henrissat B."/>
            <person name="Grigoriev I.V."/>
            <person name="Hibbett D.S."/>
            <person name="Martin F."/>
        </authorList>
    </citation>
    <scope>NUCLEOTIDE SEQUENCE [LARGE SCALE GENOMIC DNA]</scope>
    <source>
        <strain evidence="3">MUT 4182</strain>
    </source>
</reference>
<dbReference type="Proteomes" id="UP000054248">
    <property type="component" value="Unassembled WGS sequence"/>
</dbReference>
<dbReference type="EMBL" id="KN823083">
    <property type="protein sequence ID" value="KIO23496.1"/>
    <property type="molecule type" value="Genomic_DNA"/>
</dbReference>
<reference evidence="2 3" key="1">
    <citation type="submission" date="2014-04" db="EMBL/GenBank/DDBJ databases">
        <authorList>
            <consortium name="DOE Joint Genome Institute"/>
            <person name="Kuo A."/>
            <person name="Girlanda M."/>
            <person name="Perotto S."/>
            <person name="Kohler A."/>
            <person name="Nagy L.G."/>
            <person name="Floudas D."/>
            <person name="Copeland A."/>
            <person name="Barry K.W."/>
            <person name="Cichocki N."/>
            <person name="Veneault-Fourrey C."/>
            <person name="LaButti K."/>
            <person name="Lindquist E.A."/>
            <person name="Lipzen A."/>
            <person name="Lundell T."/>
            <person name="Morin E."/>
            <person name="Murat C."/>
            <person name="Sun H."/>
            <person name="Tunlid A."/>
            <person name="Henrissat B."/>
            <person name="Grigoriev I.V."/>
            <person name="Hibbett D.S."/>
            <person name="Martin F."/>
            <person name="Nordberg H.P."/>
            <person name="Cantor M.N."/>
            <person name="Hua S.X."/>
        </authorList>
    </citation>
    <scope>NUCLEOTIDE SEQUENCE [LARGE SCALE GENOMIC DNA]</scope>
    <source>
        <strain evidence="2 3">MUT 4182</strain>
    </source>
</reference>
<keyword evidence="3" id="KW-1185">Reference proteome</keyword>
<feature type="region of interest" description="Disordered" evidence="1">
    <location>
        <begin position="78"/>
        <end position="106"/>
    </location>
</feature>
<dbReference type="HOGENOM" id="CLU_2225125_0_0_1"/>
<name>A0A0C3QD67_9AGAM</name>
<sequence>MVGYHQRKFEFGDRASYARLYPHLSQALESGRIVAEAKKSKPGAPRSQFDRPAQVIIKRKHNSADVGVGDDNRLSLKAARVESSTDAASSRTLHRQDPEVEEDEDA</sequence>
<organism evidence="2 3">
    <name type="scientific">Tulasnella calospora MUT 4182</name>
    <dbReference type="NCBI Taxonomy" id="1051891"/>
    <lineage>
        <taxon>Eukaryota</taxon>
        <taxon>Fungi</taxon>
        <taxon>Dikarya</taxon>
        <taxon>Basidiomycota</taxon>
        <taxon>Agaricomycotina</taxon>
        <taxon>Agaricomycetes</taxon>
        <taxon>Cantharellales</taxon>
        <taxon>Tulasnellaceae</taxon>
        <taxon>Tulasnella</taxon>
    </lineage>
</organism>
<protein>
    <submittedName>
        <fullName evidence="2">Uncharacterized protein</fullName>
    </submittedName>
</protein>
<proteinExistence type="predicted"/>
<feature type="compositionally biased region" description="Polar residues" evidence="1">
    <location>
        <begin position="82"/>
        <end position="91"/>
    </location>
</feature>
<accession>A0A0C3QD67</accession>
<dbReference type="AlphaFoldDB" id="A0A0C3QD67"/>
<evidence type="ECO:0000256" key="1">
    <source>
        <dbReference type="SAM" id="MobiDB-lite"/>
    </source>
</evidence>
<evidence type="ECO:0000313" key="3">
    <source>
        <dbReference type="Proteomes" id="UP000054248"/>
    </source>
</evidence>
<feature type="non-terminal residue" evidence="2">
    <location>
        <position position="1"/>
    </location>
</feature>